<organism evidence="1 2">
    <name type="scientific">Desulfosoma caldarium</name>
    <dbReference type="NCBI Taxonomy" id="610254"/>
    <lineage>
        <taxon>Bacteria</taxon>
        <taxon>Pseudomonadati</taxon>
        <taxon>Thermodesulfobacteriota</taxon>
        <taxon>Syntrophobacteria</taxon>
        <taxon>Syntrophobacterales</taxon>
        <taxon>Syntrophobacteraceae</taxon>
        <taxon>Desulfosoma</taxon>
    </lineage>
</organism>
<accession>A0A3N1UJA1</accession>
<sequence length="88" mass="9927">MNDTCQAMLEVIFDEQFYPFPVTYVVGGITYIVSYPMTQHNTYSQLYSVIDGATISGPPVFEGMRGSFTYILHITSTDSLSTRRRDLA</sequence>
<dbReference type="EMBL" id="RJVA01000016">
    <property type="protein sequence ID" value="ROQ89848.1"/>
    <property type="molecule type" value="Genomic_DNA"/>
</dbReference>
<keyword evidence="2" id="KW-1185">Reference proteome</keyword>
<dbReference type="RefSeq" id="WP_148045787.1">
    <property type="nucleotide sequence ID" value="NZ_RJVA01000016.1"/>
</dbReference>
<protein>
    <submittedName>
        <fullName evidence="1">Uncharacterized protein</fullName>
    </submittedName>
</protein>
<reference evidence="1 2" key="1">
    <citation type="submission" date="2018-11" db="EMBL/GenBank/DDBJ databases">
        <title>Genomic Encyclopedia of Type Strains, Phase IV (KMG-IV): sequencing the most valuable type-strain genomes for metagenomic binning, comparative biology and taxonomic classification.</title>
        <authorList>
            <person name="Goeker M."/>
        </authorList>
    </citation>
    <scope>NUCLEOTIDE SEQUENCE [LARGE SCALE GENOMIC DNA]</scope>
    <source>
        <strain evidence="1 2">DSM 22027</strain>
    </source>
</reference>
<comment type="caution">
    <text evidence="1">The sequence shown here is derived from an EMBL/GenBank/DDBJ whole genome shotgun (WGS) entry which is preliminary data.</text>
</comment>
<gene>
    <name evidence="1" type="ORF">EDC27_2964</name>
</gene>
<proteinExistence type="predicted"/>
<evidence type="ECO:0000313" key="1">
    <source>
        <dbReference type="EMBL" id="ROQ89848.1"/>
    </source>
</evidence>
<evidence type="ECO:0000313" key="2">
    <source>
        <dbReference type="Proteomes" id="UP000276223"/>
    </source>
</evidence>
<dbReference type="Proteomes" id="UP000276223">
    <property type="component" value="Unassembled WGS sequence"/>
</dbReference>
<name>A0A3N1UJA1_9BACT</name>
<dbReference type="AlphaFoldDB" id="A0A3N1UJA1"/>